<accession>A0ACC0W5G2</accession>
<gene>
    <name evidence="1" type="ORF">PsorP6_006058</name>
</gene>
<dbReference type="Proteomes" id="UP001163321">
    <property type="component" value="Chromosome 4"/>
</dbReference>
<name>A0ACC0W5G2_9STRA</name>
<dbReference type="EMBL" id="CM047583">
    <property type="protein sequence ID" value="KAI9913261.1"/>
    <property type="molecule type" value="Genomic_DNA"/>
</dbReference>
<organism evidence="1 2">
    <name type="scientific">Peronosclerospora sorghi</name>
    <dbReference type="NCBI Taxonomy" id="230839"/>
    <lineage>
        <taxon>Eukaryota</taxon>
        <taxon>Sar</taxon>
        <taxon>Stramenopiles</taxon>
        <taxon>Oomycota</taxon>
        <taxon>Peronosporomycetes</taxon>
        <taxon>Peronosporales</taxon>
        <taxon>Peronosporaceae</taxon>
        <taxon>Peronosclerospora</taxon>
    </lineage>
</organism>
<evidence type="ECO:0000313" key="1">
    <source>
        <dbReference type="EMBL" id="KAI9913261.1"/>
    </source>
</evidence>
<evidence type="ECO:0000313" key="2">
    <source>
        <dbReference type="Proteomes" id="UP001163321"/>
    </source>
</evidence>
<proteinExistence type="predicted"/>
<protein>
    <submittedName>
        <fullName evidence="1">Uncharacterized protein</fullName>
    </submittedName>
</protein>
<reference evidence="1 2" key="1">
    <citation type="journal article" date="2022" name="bioRxiv">
        <title>The genome of the oomycete Peronosclerospora sorghi, a cosmopolitan pathogen of maize and sorghum, is inflated with dispersed pseudogenes.</title>
        <authorList>
            <person name="Fletcher K."/>
            <person name="Martin F."/>
            <person name="Isakeit T."/>
            <person name="Cavanaugh K."/>
            <person name="Magill C."/>
            <person name="Michelmore R."/>
        </authorList>
    </citation>
    <scope>NUCLEOTIDE SEQUENCE [LARGE SCALE GENOMIC DNA]</scope>
    <source>
        <strain evidence="1">P6</strain>
    </source>
</reference>
<comment type="caution">
    <text evidence="1">The sequence shown here is derived from an EMBL/GenBank/DDBJ whole genome shotgun (WGS) entry which is preliminary data.</text>
</comment>
<sequence>MSTRIGCWLPHVPLDPTIYGVRCINQPNDIDNSNSRAEGILDRDQLRIERVYQELEQAQLSQHPSNPSKGKRKRRAKAKLTPVPVLQQSSTDPVPNIQQVQTLAQQLPAPPSQSPNPVLNPPQAQQLIQKNAA</sequence>
<keyword evidence="2" id="KW-1185">Reference proteome</keyword>